<protein>
    <submittedName>
        <fullName evidence="2">Uncharacterized protein</fullName>
    </submittedName>
</protein>
<feature type="compositionally biased region" description="Basic and acidic residues" evidence="1">
    <location>
        <begin position="209"/>
        <end position="221"/>
    </location>
</feature>
<proteinExistence type="predicted"/>
<dbReference type="AlphaFoldDB" id="A0A645GQ97"/>
<dbReference type="EMBL" id="VSSQ01075167">
    <property type="protein sequence ID" value="MPN25843.1"/>
    <property type="molecule type" value="Genomic_DNA"/>
</dbReference>
<feature type="compositionally biased region" description="Polar residues" evidence="1">
    <location>
        <begin position="197"/>
        <end position="208"/>
    </location>
</feature>
<feature type="compositionally biased region" description="Basic and acidic residues" evidence="1">
    <location>
        <begin position="13"/>
        <end position="33"/>
    </location>
</feature>
<accession>A0A645GQ97</accession>
<comment type="caution">
    <text evidence="2">The sequence shown here is derived from an EMBL/GenBank/DDBJ whole genome shotgun (WGS) entry which is preliminary data.</text>
</comment>
<gene>
    <name evidence="2" type="ORF">SDC9_173259</name>
</gene>
<organism evidence="2">
    <name type="scientific">bioreactor metagenome</name>
    <dbReference type="NCBI Taxonomy" id="1076179"/>
    <lineage>
        <taxon>unclassified sequences</taxon>
        <taxon>metagenomes</taxon>
        <taxon>ecological metagenomes</taxon>
    </lineage>
</organism>
<evidence type="ECO:0000256" key="1">
    <source>
        <dbReference type="SAM" id="MobiDB-lite"/>
    </source>
</evidence>
<feature type="region of interest" description="Disordered" evidence="1">
    <location>
        <begin position="179"/>
        <end position="221"/>
    </location>
</feature>
<sequence length="221" mass="25908">MRATHRPRTYVQRRTDDATGRKTFEQHERPKDVHETVDRPHLMKVDLLGRHSVNAPFRRGQPPKRSSAALLHERRKTASLDDIENVVQMPVRMMLMRRNFDPVAGHAAARDAQDADIHIRNVQRRRNGSRKRRRKLLRSFKPIYQVEHRPKRHISGDPRETVEIQNAHRYLLQYSGQLPKSDSYYTGSVRRDPSALHSRSSPCYSLNDRTGEVEKTHERTT</sequence>
<name>A0A645GQ97_9ZZZZ</name>
<evidence type="ECO:0000313" key="2">
    <source>
        <dbReference type="EMBL" id="MPN25843.1"/>
    </source>
</evidence>
<feature type="region of interest" description="Disordered" evidence="1">
    <location>
        <begin position="1"/>
        <end position="33"/>
    </location>
</feature>
<reference evidence="2" key="1">
    <citation type="submission" date="2019-08" db="EMBL/GenBank/DDBJ databases">
        <authorList>
            <person name="Kucharzyk K."/>
            <person name="Murdoch R.W."/>
            <person name="Higgins S."/>
            <person name="Loffler F."/>
        </authorList>
    </citation>
    <scope>NUCLEOTIDE SEQUENCE</scope>
</reference>